<evidence type="ECO:0000313" key="2">
    <source>
        <dbReference type="EMBL" id="CAB4219632.1"/>
    </source>
</evidence>
<reference evidence="1" key="1">
    <citation type="submission" date="2020-05" db="EMBL/GenBank/DDBJ databases">
        <authorList>
            <person name="Chiriac C."/>
            <person name="Salcher M."/>
            <person name="Ghai R."/>
            <person name="Kavagutti S V."/>
        </authorList>
    </citation>
    <scope>NUCLEOTIDE SEQUENCE</scope>
</reference>
<proteinExistence type="predicted"/>
<dbReference type="EMBL" id="LR797420">
    <property type="protein sequence ID" value="CAB4214958.1"/>
    <property type="molecule type" value="Genomic_DNA"/>
</dbReference>
<gene>
    <name evidence="1" type="ORF">UFOVP1467_29</name>
    <name evidence="2" type="ORF">UFOVP1616_13</name>
</gene>
<organism evidence="1">
    <name type="scientific">uncultured Caudovirales phage</name>
    <dbReference type="NCBI Taxonomy" id="2100421"/>
    <lineage>
        <taxon>Viruses</taxon>
        <taxon>Duplodnaviria</taxon>
        <taxon>Heunggongvirae</taxon>
        <taxon>Uroviricota</taxon>
        <taxon>Caudoviricetes</taxon>
        <taxon>Peduoviridae</taxon>
        <taxon>Maltschvirus</taxon>
        <taxon>Maltschvirus maltsch</taxon>
    </lineage>
</organism>
<dbReference type="EMBL" id="LR797480">
    <property type="protein sequence ID" value="CAB4219632.1"/>
    <property type="molecule type" value="Genomic_DNA"/>
</dbReference>
<sequence>MNTTQIAKRINSAIASGHTVKVNGKEVILAKVIPSNGTLDIVIGTFVSRLGTVGLESMFFLASAEAPVVEVISTHEAI</sequence>
<accession>A0A6J5SKM1</accession>
<name>A0A6J5SKM1_9CAUD</name>
<protein>
    <submittedName>
        <fullName evidence="1">Uncharacterized protein</fullName>
    </submittedName>
</protein>
<evidence type="ECO:0000313" key="1">
    <source>
        <dbReference type="EMBL" id="CAB4214958.1"/>
    </source>
</evidence>